<dbReference type="GeneID" id="96598744"/>
<accession>A0A0K9FDK4</accession>
<gene>
    <name evidence="3" type="ORF">ACZ11_10875</name>
</gene>
<keyword evidence="2" id="KW-0732">Signal</keyword>
<feature type="compositionally biased region" description="Basic and acidic residues" evidence="1">
    <location>
        <begin position="32"/>
        <end position="66"/>
    </location>
</feature>
<protein>
    <recommendedName>
        <fullName evidence="5">Lipoprotein</fullName>
    </recommendedName>
</protein>
<feature type="chain" id="PRO_5039668748" description="Lipoprotein" evidence="2">
    <location>
        <begin position="19"/>
        <end position="288"/>
    </location>
</feature>
<dbReference type="PROSITE" id="PS51257">
    <property type="entry name" value="PROKAR_LIPOPROTEIN"/>
    <property type="match status" value="1"/>
</dbReference>
<name>A0A0K9FDK4_9BACI</name>
<evidence type="ECO:0008006" key="5">
    <source>
        <dbReference type="Google" id="ProtNLM"/>
    </source>
</evidence>
<dbReference type="PATRIC" id="fig|582475.4.peg.1772"/>
<dbReference type="RefSeq" id="WP_049666002.1">
    <property type="nucleotide sequence ID" value="NZ_LFXJ01000005.1"/>
</dbReference>
<evidence type="ECO:0000313" key="4">
    <source>
        <dbReference type="Proteomes" id="UP000037326"/>
    </source>
</evidence>
<proteinExistence type="predicted"/>
<sequence length="288" mass="32143">MKKILFISMLLSFSIISACSDKEETPNVPNKPQEEQESKVPSKSQEEQKTNEPNKSQEAHQSHENQQEPTKANKGNTVASLTQASVLKNIKSQLNTNLPITLPKGLPISDGTLLTATTKAEVNQVEILFFESNKYLPINDPKLKNSKTATVIARLVVKQYKNAKEANEQIAFVNFSQNGGQEVDLGYNIKGYQDAGAGSLWTGWNEGRWAIETHTRTDNPEAGVKLAKQAVQFLETHMLPIPKQNGFARLDVYKSGSLIVWQDEKLVYMLDSIKEPLKALEITTAFYH</sequence>
<feature type="region of interest" description="Disordered" evidence="1">
    <location>
        <begin position="19"/>
        <end position="75"/>
    </location>
</feature>
<evidence type="ECO:0000256" key="1">
    <source>
        <dbReference type="SAM" id="MobiDB-lite"/>
    </source>
</evidence>
<evidence type="ECO:0000256" key="2">
    <source>
        <dbReference type="SAM" id="SignalP"/>
    </source>
</evidence>
<dbReference type="Proteomes" id="UP000037326">
    <property type="component" value="Unassembled WGS sequence"/>
</dbReference>
<comment type="caution">
    <text evidence="3">The sequence shown here is derived from an EMBL/GenBank/DDBJ whole genome shotgun (WGS) entry which is preliminary data.</text>
</comment>
<evidence type="ECO:0000313" key="3">
    <source>
        <dbReference type="EMBL" id="KMY32604.1"/>
    </source>
</evidence>
<dbReference type="EMBL" id="LFXJ01000005">
    <property type="protein sequence ID" value="KMY32604.1"/>
    <property type="molecule type" value="Genomic_DNA"/>
</dbReference>
<dbReference type="AlphaFoldDB" id="A0A0K9FDK4"/>
<dbReference type="OrthoDB" id="2138638at2"/>
<reference evidence="4" key="1">
    <citation type="submission" date="2015-07" db="EMBL/GenBank/DDBJ databases">
        <authorList>
            <consortium name="Consortium for Microbial Forensics and Genomics (microFORGE)"/>
            <person name="Knight B.M."/>
            <person name="Roberts D.P."/>
            <person name="Lin D."/>
            <person name="Hari K."/>
            <person name="Fletcher J."/>
            <person name="Melcher U."/>
            <person name="Blagden T."/>
            <person name="Winegar R.A."/>
        </authorList>
    </citation>
    <scope>NUCLEOTIDE SEQUENCE [LARGE SCALE GENOMIC DNA]</scope>
    <source>
        <strain evidence="4">DSM 23493</strain>
    </source>
</reference>
<feature type="signal peptide" evidence="2">
    <location>
        <begin position="1"/>
        <end position="18"/>
    </location>
</feature>
<organism evidence="3 4">
    <name type="scientific">Lysinibacillus xylanilyticus</name>
    <dbReference type="NCBI Taxonomy" id="582475"/>
    <lineage>
        <taxon>Bacteria</taxon>
        <taxon>Bacillati</taxon>
        <taxon>Bacillota</taxon>
        <taxon>Bacilli</taxon>
        <taxon>Bacillales</taxon>
        <taxon>Bacillaceae</taxon>
        <taxon>Lysinibacillus</taxon>
    </lineage>
</organism>